<evidence type="ECO:0000259" key="1">
    <source>
        <dbReference type="Pfam" id="PF12671"/>
    </source>
</evidence>
<name>A0ABY9SWS5_BREBE</name>
<sequence>MKTKLNQKNTKKQLQNNAPKATLASYSYDGSDAASYALDYALTPNPDYYYWNNDCTNFVSQALNYGGIPERGTTSGNYKKWYYRDRWDVSTSWINVDDFYDVLTNSYTIFASEVDYASDLSLGDVVQYDIDSDGDWNHTAIVTKIYNNGRYDTPLVSYHSSNKKNVAWDYFVSKYDECDYRLIDVHE</sequence>
<keyword evidence="3" id="KW-1185">Reference proteome</keyword>
<dbReference type="RefSeq" id="WP_310763551.1">
    <property type="nucleotide sequence ID" value="NZ_CP134050.1"/>
</dbReference>
<dbReference type="Proteomes" id="UP001256827">
    <property type="component" value="Chromosome"/>
</dbReference>
<dbReference type="PANTHER" id="PTHR40032">
    <property type="entry name" value="EXPORTED PROTEIN-RELATED"/>
    <property type="match status" value="1"/>
</dbReference>
<organism evidence="2 3">
    <name type="scientific">Brevibacillus brevis</name>
    <name type="common">Bacillus brevis</name>
    <dbReference type="NCBI Taxonomy" id="1393"/>
    <lineage>
        <taxon>Bacteria</taxon>
        <taxon>Bacillati</taxon>
        <taxon>Bacillota</taxon>
        <taxon>Bacilli</taxon>
        <taxon>Bacillales</taxon>
        <taxon>Paenibacillaceae</taxon>
        <taxon>Brevibacillus</taxon>
    </lineage>
</organism>
<feature type="domain" description="Putative amidase" evidence="1">
    <location>
        <begin position="27"/>
        <end position="175"/>
    </location>
</feature>
<gene>
    <name evidence="2" type="ORF">RGB73_16170</name>
</gene>
<dbReference type="InterPro" id="IPR024301">
    <property type="entry name" value="Amidase_6"/>
</dbReference>
<evidence type="ECO:0000313" key="3">
    <source>
        <dbReference type="Proteomes" id="UP001256827"/>
    </source>
</evidence>
<accession>A0ABY9SWS5</accession>
<dbReference type="PANTHER" id="PTHR40032:SF1">
    <property type="entry name" value="EXPORTED PROTEIN"/>
    <property type="match status" value="1"/>
</dbReference>
<protein>
    <submittedName>
        <fullName evidence="2">Amidase domain-containing protein</fullName>
    </submittedName>
</protein>
<proteinExistence type="predicted"/>
<reference evidence="2 3" key="1">
    <citation type="submission" date="2023-09" db="EMBL/GenBank/DDBJ databases">
        <title>Complete Genome and Methylome dissection of Bacillus brevis NEB573 original source of BbsI restriction endonuclease.</title>
        <authorList>
            <person name="Fomenkov A."/>
            <person name="Roberts R.D."/>
        </authorList>
    </citation>
    <scope>NUCLEOTIDE SEQUENCE [LARGE SCALE GENOMIC DNA]</scope>
    <source>
        <strain evidence="2 3">NEB573</strain>
    </source>
</reference>
<evidence type="ECO:0000313" key="2">
    <source>
        <dbReference type="EMBL" id="WNC12277.1"/>
    </source>
</evidence>
<dbReference type="EMBL" id="CP134050">
    <property type="protein sequence ID" value="WNC12277.1"/>
    <property type="molecule type" value="Genomic_DNA"/>
</dbReference>
<dbReference type="Pfam" id="PF12671">
    <property type="entry name" value="Amidase_6"/>
    <property type="match status" value="1"/>
</dbReference>